<dbReference type="Pfam" id="PF00990">
    <property type="entry name" value="GGDEF"/>
    <property type="match status" value="1"/>
</dbReference>
<dbReference type="AlphaFoldDB" id="A0A398C9N9"/>
<dbReference type="InterPro" id="IPR043128">
    <property type="entry name" value="Rev_trsase/Diguanyl_cyclase"/>
</dbReference>
<dbReference type="InterPro" id="IPR050469">
    <property type="entry name" value="Diguanylate_Cyclase"/>
</dbReference>
<evidence type="ECO:0000313" key="6">
    <source>
        <dbReference type="EMBL" id="RID97548.1"/>
    </source>
</evidence>
<feature type="transmembrane region" description="Helical" evidence="4">
    <location>
        <begin position="35"/>
        <end position="54"/>
    </location>
</feature>
<accession>A0A398C9N9</accession>
<feature type="domain" description="GGDEF" evidence="5">
    <location>
        <begin position="247"/>
        <end position="381"/>
    </location>
</feature>
<dbReference type="EMBL" id="QXJC01000006">
    <property type="protein sequence ID" value="RID97548.1"/>
    <property type="molecule type" value="Genomic_DNA"/>
</dbReference>
<feature type="transmembrane region" description="Helical" evidence="4">
    <location>
        <begin position="6"/>
        <end position="28"/>
    </location>
</feature>
<dbReference type="GO" id="GO:1902201">
    <property type="term" value="P:negative regulation of bacterial-type flagellum-dependent cell motility"/>
    <property type="evidence" value="ECO:0007669"/>
    <property type="project" value="TreeGrafter"/>
</dbReference>
<dbReference type="RefSeq" id="WP_119109962.1">
    <property type="nucleotide sequence ID" value="NZ_QXJC01000006.1"/>
</dbReference>
<comment type="catalytic activity">
    <reaction evidence="2">
        <text>2 GTP = 3',3'-c-di-GMP + 2 diphosphate</text>
        <dbReference type="Rhea" id="RHEA:24898"/>
        <dbReference type="ChEBI" id="CHEBI:33019"/>
        <dbReference type="ChEBI" id="CHEBI:37565"/>
        <dbReference type="ChEBI" id="CHEBI:58805"/>
        <dbReference type="EC" id="2.7.7.65"/>
    </reaction>
</comment>
<feature type="transmembrane region" description="Helical" evidence="4">
    <location>
        <begin position="92"/>
        <end position="110"/>
    </location>
</feature>
<keyword evidence="7" id="KW-1185">Reference proteome</keyword>
<dbReference type="SUPFAM" id="SSF55073">
    <property type="entry name" value="Nucleotide cyclase"/>
    <property type="match status" value="1"/>
</dbReference>
<dbReference type="PANTHER" id="PTHR45138">
    <property type="entry name" value="REGULATORY COMPONENTS OF SENSORY TRANSDUCTION SYSTEM"/>
    <property type="match status" value="1"/>
</dbReference>
<keyword evidence="4" id="KW-0472">Membrane</keyword>
<dbReference type="Proteomes" id="UP000266302">
    <property type="component" value="Unassembled WGS sequence"/>
</dbReference>
<dbReference type="NCBIfam" id="TIGR00254">
    <property type="entry name" value="GGDEF"/>
    <property type="match status" value="1"/>
</dbReference>
<dbReference type="InterPro" id="IPR029787">
    <property type="entry name" value="Nucleotide_cyclase"/>
</dbReference>
<feature type="transmembrane region" description="Helical" evidence="4">
    <location>
        <begin position="149"/>
        <end position="170"/>
    </location>
</feature>
<evidence type="ECO:0000256" key="4">
    <source>
        <dbReference type="SAM" id="Phobius"/>
    </source>
</evidence>
<evidence type="ECO:0000259" key="5">
    <source>
        <dbReference type="PROSITE" id="PS50887"/>
    </source>
</evidence>
<reference evidence="6 7" key="1">
    <citation type="submission" date="2018-09" db="EMBL/GenBank/DDBJ databases">
        <title>Draft genome of Simplicispira sp. NY-02.</title>
        <authorList>
            <person name="Im W.T."/>
        </authorList>
    </citation>
    <scope>NUCLEOTIDE SEQUENCE [LARGE SCALE GENOMIC DNA]</scope>
    <source>
        <strain evidence="6 7">NY-02</strain>
    </source>
</reference>
<protein>
    <recommendedName>
        <fullName evidence="1">diguanylate cyclase</fullName>
        <ecNumber evidence="1">2.7.7.65</ecNumber>
    </recommendedName>
</protein>
<feature type="region of interest" description="Disordered" evidence="3">
    <location>
        <begin position="377"/>
        <end position="400"/>
    </location>
</feature>
<proteinExistence type="predicted"/>
<dbReference type="GO" id="GO:0043709">
    <property type="term" value="P:cell adhesion involved in single-species biofilm formation"/>
    <property type="evidence" value="ECO:0007669"/>
    <property type="project" value="TreeGrafter"/>
</dbReference>
<dbReference type="PROSITE" id="PS50887">
    <property type="entry name" value="GGDEF"/>
    <property type="match status" value="1"/>
</dbReference>
<organism evidence="6 7">
    <name type="scientific">Simplicispira hankyongi</name>
    <dbReference type="NCBI Taxonomy" id="2315688"/>
    <lineage>
        <taxon>Bacteria</taxon>
        <taxon>Pseudomonadati</taxon>
        <taxon>Pseudomonadota</taxon>
        <taxon>Betaproteobacteria</taxon>
        <taxon>Burkholderiales</taxon>
        <taxon>Comamonadaceae</taxon>
        <taxon>Simplicispira</taxon>
    </lineage>
</organism>
<dbReference type="OrthoDB" id="9813903at2"/>
<dbReference type="GO" id="GO:0005886">
    <property type="term" value="C:plasma membrane"/>
    <property type="evidence" value="ECO:0007669"/>
    <property type="project" value="TreeGrafter"/>
</dbReference>
<dbReference type="InterPro" id="IPR000160">
    <property type="entry name" value="GGDEF_dom"/>
</dbReference>
<dbReference type="GO" id="GO:0052621">
    <property type="term" value="F:diguanylate cyclase activity"/>
    <property type="evidence" value="ECO:0007669"/>
    <property type="project" value="UniProtKB-EC"/>
</dbReference>
<dbReference type="SMART" id="SM00267">
    <property type="entry name" value="GGDEF"/>
    <property type="match status" value="1"/>
</dbReference>
<evidence type="ECO:0000256" key="1">
    <source>
        <dbReference type="ARBA" id="ARBA00012528"/>
    </source>
</evidence>
<dbReference type="Gene3D" id="3.30.70.270">
    <property type="match status" value="1"/>
</dbReference>
<evidence type="ECO:0000313" key="7">
    <source>
        <dbReference type="Proteomes" id="UP000266302"/>
    </source>
</evidence>
<sequence>MYADVPTLMATILLASLTMAAVMVVVGWGMRREGLQLWAGGLAVHAAGYLFLALRGQMDQTLSILAGNALTSLALALLLAAVGRFYGAHHRWLALMAPPALLLVGLSLLLENYSARVILSGTLYAAQAGAVAVALYRRRNETVGRGARLVTAGMAVEALLMALRAAGAGAQGADRLLQTGALQTLTFFGTFIVLLVTSLGFIFMTKERADEANRLLAAADPLTGAANRRAIIEALDRDIGRAIRTREPLALMMIDIDHFKRVNDIHGHLAGDAVLRSLVSLIRQRIRTQDIVGRYGGEEFLVVLPDTSLAGVQRLAQDLCNAAAAHATSYSGQRITVTISIGVFGGRLEPGDSWDLLIHAADRALYRAKDAGRNRVETTPVLPRAGTASPHPETFPATLQ</sequence>
<dbReference type="FunFam" id="3.30.70.270:FF:000001">
    <property type="entry name" value="Diguanylate cyclase domain protein"/>
    <property type="match status" value="1"/>
</dbReference>
<dbReference type="CDD" id="cd01949">
    <property type="entry name" value="GGDEF"/>
    <property type="match status" value="1"/>
</dbReference>
<comment type="caution">
    <text evidence="6">The sequence shown here is derived from an EMBL/GenBank/DDBJ whole genome shotgun (WGS) entry which is preliminary data.</text>
</comment>
<gene>
    <name evidence="6" type="ORF">D3F03_13530</name>
</gene>
<keyword evidence="4" id="KW-1133">Transmembrane helix</keyword>
<dbReference type="PANTHER" id="PTHR45138:SF9">
    <property type="entry name" value="DIGUANYLATE CYCLASE DGCM-RELATED"/>
    <property type="match status" value="1"/>
</dbReference>
<dbReference type="EC" id="2.7.7.65" evidence="1"/>
<feature type="transmembrane region" description="Helical" evidence="4">
    <location>
        <begin position="60"/>
        <end position="80"/>
    </location>
</feature>
<evidence type="ECO:0000256" key="2">
    <source>
        <dbReference type="ARBA" id="ARBA00034247"/>
    </source>
</evidence>
<feature type="transmembrane region" description="Helical" evidence="4">
    <location>
        <begin position="116"/>
        <end position="137"/>
    </location>
</feature>
<keyword evidence="4" id="KW-0812">Transmembrane</keyword>
<feature type="transmembrane region" description="Helical" evidence="4">
    <location>
        <begin position="182"/>
        <end position="204"/>
    </location>
</feature>
<name>A0A398C9N9_9BURK</name>
<evidence type="ECO:0000256" key="3">
    <source>
        <dbReference type="SAM" id="MobiDB-lite"/>
    </source>
</evidence>